<dbReference type="AlphaFoldDB" id="A0A4S3B307"/>
<accession>A0A4S3B307</accession>
<dbReference type="Pfam" id="PF13731">
    <property type="entry name" value="WxL"/>
    <property type="match status" value="1"/>
</dbReference>
<keyword evidence="4" id="KW-1185">Reference proteome</keyword>
<name>A0A4S3B307_9ENTE</name>
<evidence type="ECO:0000256" key="1">
    <source>
        <dbReference type="SAM" id="SignalP"/>
    </source>
</evidence>
<gene>
    <name evidence="3" type="ORF">ESZ54_12195</name>
</gene>
<comment type="caution">
    <text evidence="3">The sequence shown here is derived from an EMBL/GenBank/DDBJ whole genome shotgun (WGS) entry which is preliminary data.</text>
</comment>
<keyword evidence="1" id="KW-0732">Signal</keyword>
<protein>
    <recommendedName>
        <fullName evidence="2">WxL domain-containing protein</fullName>
    </recommendedName>
</protein>
<evidence type="ECO:0000313" key="4">
    <source>
        <dbReference type="Proteomes" id="UP000310506"/>
    </source>
</evidence>
<dbReference type="InterPro" id="IPR027994">
    <property type="entry name" value="WxL_dom"/>
</dbReference>
<dbReference type="EMBL" id="SDGV01000042">
    <property type="protein sequence ID" value="THB60110.1"/>
    <property type="molecule type" value="Genomic_DNA"/>
</dbReference>
<feature type="domain" description="WxL" evidence="2">
    <location>
        <begin position="32"/>
        <end position="208"/>
    </location>
</feature>
<sequence length="210" mass="22820">MKKINMKKINLMVITLLPLFSLILSSEITLAVDSTSKANFELTGIKNGGFEVSASDVTFEQKTVHSTGVATTNQNNESTIRVNNFSGYANPWKLKVFISEFVGTSPTSKLFGAKITMPITKLSPVSNFDAGTITAIKPQVSAIELIPSTETVDNSRVYMEATQGKGYGEWLATFGNIDDKKPMSLSYEAGSSADSYVAKMTYSLEFTPEP</sequence>
<proteinExistence type="predicted"/>
<organism evidence="3 4">
    <name type="scientific">Vagococcus silagei</name>
    <dbReference type="NCBI Taxonomy" id="2508885"/>
    <lineage>
        <taxon>Bacteria</taxon>
        <taxon>Bacillati</taxon>
        <taxon>Bacillota</taxon>
        <taxon>Bacilli</taxon>
        <taxon>Lactobacillales</taxon>
        <taxon>Enterococcaceae</taxon>
        <taxon>Vagococcus</taxon>
    </lineage>
</organism>
<feature type="signal peptide" evidence="1">
    <location>
        <begin position="1"/>
        <end position="31"/>
    </location>
</feature>
<dbReference type="Proteomes" id="UP000310506">
    <property type="component" value="Unassembled WGS sequence"/>
</dbReference>
<evidence type="ECO:0000313" key="3">
    <source>
        <dbReference type="EMBL" id="THB60110.1"/>
    </source>
</evidence>
<feature type="chain" id="PRO_5020334904" description="WxL domain-containing protein" evidence="1">
    <location>
        <begin position="32"/>
        <end position="210"/>
    </location>
</feature>
<reference evidence="3 4" key="1">
    <citation type="submission" date="2019-01" db="EMBL/GenBank/DDBJ databases">
        <title>Vagococcus silagei sp. nov. isolated from brewer's grain.</title>
        <authorList>
            <person name="Guu J.-R."/>
        </authorList>
    </citation>
    <scope>NUCLEOTIDE SEQUENCE [LARGE SCALE GENOMIC DNA]</scope>
    <source>
        <strain evidence="3 4">2B-2</strain>
    </source>
</reference>
<dbReference type="RefSeq" id="WP_136137928.1">
    <property type="nucleotide sequence ID" value="NZ_SDGV01000042.1"/>
</dbReference>
<evidence type="ECO:0000259" key="2">
    <source>
        <dbReference type="Pfam" id="PF13731"/>
    </source>
</evidence>